<gene>
    <name evidence="1" type="ORF">ACOLOM_LOCUS13669</name>
</gene>
<proteinExistence type="predicted"/>
<evidence type="ECO:0000313" key="2">
    <source>
        <dbReference type="Proteomes" id="UP000789525"/>
    </source>
</evidence>
<comment type="caution">
    <text evidence="1">The sequence shown here is derived from an EMBL/GenBank/DDBJ whole genome shotgun (WGS) entry which is preliminary data.</text>
</comment>
<feature type="non-terminal residue" evidence="1">
    <location>
        <position position="45"/>
    </location>
</feature>
<keyword evidence="2" id="KW-1185">Reference proteome</keyword>
<organism evidence="1 2">
    <name type="scientific">Acaulospora colombiana</name>
    <dbReference type="NCBI Taxonomy" id="27376"/>
    <lineage>
        <taxon>Eukaryota</taxon>
        <taxon>Fungi</taxon>
        <taxon>Fungi incertae sedis</taxon>
        <taxon>Mucoromycota</taxon>
        <taxon>Glomeromycotina</taxon>
        <taxon>Glomeromycetes</taxon>
        <taxon>Diversisporales</taxon>
        <taxon>Acaulosporaceae</taxon>
        <taxon>Acaulospora</taxon>
    </lineage>
</organism>
<evidence type="ECO:0000313" key="1">
    <source>
        <dbReference type="EMBL" id="CAG8769295.1"/>
    </source>
</evidence>
<dbReference type="EMBL" id="CAJVPT010063821">
    <property type="protein sequence ID" value="CAG8769295.1"/>
    <property type="molecule type" value="Genomic_DNA"/>
</dbReference>
<feature type="non-terminal residue" evidence="1">
    <location>
        <position position="1"/>
    </location>
</feature>
<dbReference type="Proteomes" id="UP000789525">
    <property type="component" value="Unassembled WGS sequence"/>
</dbReference>
<accession>A0ACA9QYI5</accession>
<sequence length="45" mass="5234">GNNDFSEKTKPECEKNKSVAKTIDSERANYIQKNYIEKLNTELLE</sequence>
<name>A0ACA9QYI5_9GLOM</name>
<protein>
    <submittedName>
        <fullName evidence="1">6050_t:CDS:1</fullName>
    </submittedName>
</protein>
<reference evidence="1" key="1">
    <citation type="submission" date="2021-06" db="EMBL/GenBank/DDBJ databases">
        <authorList>
            <person name="Kallberg Y."/>
            <person name="Tangrot J."/>
            <person name="Rosling A."/>
        </authorList>
    </citation>
    <scope>NUCLEOTIDE SEQUENCE</scope>
    <source>
        <strain evidence="1">CL356</strain>
    </source>
</reference>